<name>A0ABQ9IXM3_9CUCU</name>
<reference evidence="2" key="1">
    <citation type="journal article" date="2023" name="Insect Mol. Biol.">
        <title>Genome sequencing provides insights into the evolution of gene families encoding plant cell wall-degrading enzymes in longhorned beetles.</title>
        <authorList>
            <person name="Shin N.R."/>
            <person name="Okamura Y."/>
            <person name="Kirsch R."/>
            <person name="Pauchet Y."/>
        </authorList>
    </citation>
    <scope>NUCLEOTIDE SEQUENCE</scope>
    <source>
        <strain evidence="2">MMC_N1</strain>
    </source>
</reference>
<dbReference type="Pfam" id="PF03184">
    <property type="entry name" value="DDE_1"/>
    <property type="match status" value="1"/>
</dbReference>
<feature type="domain" description="DDE-1" evidence="1">
    <location>
        <begin position="46"/>
        <end position="104"/>
    </location>
</feature>
<sequence>MFAATAKGDMLACYVVYKAKYVYSTWVEGGPKKSRYNATASGWFDILLGDNLSSHLSAEVVSLCNDNNIRFVFLPGNSTHLTQPLDIAFFRPLKAAWRKILLEWKRGPGMKEPSIPKCFSENICKINK</sequence>
<keyword evidence="3" id="KW-1185">Reference proteome</keyword>
<dbReference type="EMBL" id="JAPWTJ010001962">
    <property type="protein sequence ID" value="KAJ8968606.1"/>
    <property type="molecule type" value="Genomic_DNA"/>
</dbReference>
<accession>A0ABQ9IXM3</accession>
<protein>
    <recommendedName>
        <fullName evidence="1">DDE-1 domain-containing protein</fullName>
    </recommendedName>
</protein>
<evidence type="ECO:0000259" key="1">
    <source>
        <dbReference type="Pfam" id="PF03184"/>
    </source>
</evidence>
<dbReference type="Proteomes" id="UP001162164">
    <property type="component" value="Unassembled WGS sequence"/>
</dbReference>
<evidence type="ECO:0000313" key="3">
    <source>
        <dbReference type="Proteomes" id="UP001162164"/>
    </source>
</evidence>
<gene>
    <name evidence="2" type="ORF">NQ317_015892</name>
</gene>
<dbReference type="InterPro" id="IPR004875">
    <property type="entry name" value="DDE_SF_endonuclease_dom"/>
</dbReference>
<evidence type="ECO:0000313" key="2">
    <source>
        <dbReference type="EMBL" id="KAJ8968606.1"/>
    </source>
</evidence>
<proteinExistence type="predicted"/>
<comment type="caution">
    <text evidence="2">The sequence shown here is derived from an EMBL/GenBank/DDBJ whole genome shotgun (WGS) entry which is preliminary data.</text>
</comment>
<organism evidence="2 3">
    <name type="scientific">Molorchus minor</name>
    <dbReference type="NCBI Taxonomy" id="1323400"/>
    <lineage>
        <taxon>Eukaryota</taxon>
        <taxon>Metazoa</taxon>
        <taxon>Ecdysozoa</taxon>
        <taxon>Arthropoda</taxon>
        <taxon>Hexapoda</taxon>
        <taxon>Insecta</taxon>
        <taxon>Pterygota</taxon>
        <taxon>Neoptera</taxon>
        <taxon>Endopterygota</taxon>
        <taxon>Coleoptera</taxon>
        <taxon>Polyphaga</taxon>
        <taxon>Cucujiformia</taxon>
        <taxon>Chrysomeloidea</taxon>
        <taxon>Cerambycidae</taxon>
        <taxon>Lamiinae</taxon>
        <taxon>Monochamini</taxon>
        <taxon>Molorchus</taxon>
    </lineage>
</organism>